<dbReference type="GO" id="GO:0005634">
    <property type="term" value="C:nucleus"/>
    <property type="evidence" value="ECO:0007669"/>
    <property type="project" value="UniProtKB-SubCell"/>
</dbReference>
<dbReference type="AlphaFoldDB" id="A0A1W0A8F3"/>
<name>A0A1W0A8F3_9STRA</name>
<dbReference type="Gene3D" id="3.10.20.90">
    <property type="entry name" value="Phosphatidylinositol 3-kinase Catalytic Subunit, Chain A, domain 1"/>
    <property type="match status" value="1"/>
</dbReference>
<dbReference type="STRING" id="74557.A0A1W0A8F3"/>
<dbReference type="EMBL" id="JNBS01000327">
    <property type="protein sequence ID" value="OQS06587.1"/>
    <property type="molecule type" value="Genomic_DNA"/>
</dbReference>
<gene>
    <name evidence="8" type="ORF">THRCLA_01380</name>
</gene>
<proteinExistence type="predicted"/>
<evidence type="ECO:0000259" key="7">
    <source>
        <dbReference type="PROSITE" id="PS50089"/>
    </source>
</evidence>
<evidence type="ECO:0000256" key="1">
    <source>
        <dbReference type="ARBA" id="ARBA00004123"/>
    </source>
</evidence>
<dbReference type="OrthoDB" id="1305878at2759"/>
<comment type="subcellular location">
    <subcellularLocation>
        <location evidence="1">Nucleus</location>
    </subcellularLocation>
</comment>
<keyword evidence="5" id="KW-0539">Nucleus</keyword>
<sequence>MASKLLVDSSSVNAYFTCPLCKGYFRQPYTIRECIHTFCKSCIFKYIVTQDKRACPVCQGTFGTFPLSGTKRKPPEIVQDHVMEGLVKKLFPSLDTQDAKEEKAFYIKHNIPIKAGVVLEPKAKETKFKRLKGNPIKIVLRPKLDKLPIPADGAHRRKPYTFGWEITERYRVFDVKICLSKMLGKRGVEIEPNDLQVYCNDQLLGTEHTLIFIQKTVWKKQEPLLFEYCSANTTTPIVASYSALDI</sequence>
<dbReference type="InterPro" id="IPR001841">
    <property type="entry name" value="Znf_RING"/>
</dbReference>
<dbReference type="SMART" id="SM00184">
    <property type="entry name" value="RING"/>
    <property type="match status" value="1"/>
</dbReference>
<dbReference type="InterPro" id="IPR004181">
    <property type="entry name" value="Znf_MIZ"/>
</dbReference>
<evidence type="ECO:0000313" key="8">
    <source>
        <dbReference type="EMBL" id="OQS06587.1"/>
    </source>
</evidence>
<keyword evidence="9" id="KW-1185">Reference proteome</keyword>
<feature type="domain" description="RING-type" evidence="7">
    <location>
        <begin position="18"/>
        <end position="59"/>
    </location>
</feature>
<dbReference type="InterPro" id="IPR051507">
    <property type="entry name" value="PcG_RING_finger"/>
</dbReference>
<dbReference type="GO" id="GO:0008270">
    <property type="term" value="F:zinc ion binding"/>
    <property type="evidence" value="ECO:0007669"/>
    <property type="project" value="UniProtKB-KW"/>
</dbReference>
<organism evidence="8 9">
    <name type="scientific">Thraustotheca clavata</name>
    <dbReference type="NCBI Taxonomy" id="74557"/>
    <lineage>
        <taxon>Eukaryota</taxon>
        <taxon>Sar</taxon>
        <taxon>Stramenopiles</taxon>
        <taxon>Oomycota</taxon>
        <taxon>Saprolegniomycetes</taxon>
        <taxon>Saprolegniales</taxon>
        <taxon>Achlyaceae</taxon>
        <taxon>Thraustotheca</taxon>
    </lineage>
</organism>
<keyword evidence="3 6" id="KW-0863">Zinc-finger</keyword>
<evidence type="ECO:0000313" key="9">
    <source>
        <dbReference type="Proteomes" id="UP000243217"/>
    </source>
</evidence>
<evidence type="ECO:0000256" key="2">
    <source>
        <dbReference type="ARBA" id="ARBA00022723"/>
    </source>
</evidence>
<evidence type="ECO:0000256" key="5">
    <source>
        <dbReference type="ARBA" id="ARBA00023242"/>
    </source>
</evidence>
<dbReference type="InterPro" id="IPR017907">
    <property type="entry name" value="Znf_RING_CS"/>
</dbReference>
<keyword evidence="4" id="KW-0862">Zinc</keyword>
<dbReference type="PROSITE" id="PS50089">
    <property type="entry name" value="ZF_RING_2"/>
    <property type="match status" value="1"/>
</dbReference>
<evidence type="ECO:0000256" key="4">
    <source>
        <dbReference type="ARBA" id="ARBA00022833"/>
    </source>
</evidence>
<dbReference type="Proteomes" id="UP000243217">
    <property type="component" value="Unassembled WGS sequence"/>
</dbReference>
<dbReference type="PANTHER" id="PTHR45893">
    <property type="entry name" value="POLYCOMB GROUP RING FINGER PROTEIN"/>
    <property type="match status" value="1"/>
</dbReference>
<dbReference type="InterPro" id="IPR013083">
    <property type="entry name" value="Znf_RING/FYVE/PHD"/>
</dbReference>
<dbReference type="PROSITE" id="PS00518">
    <property type="entry name" value="ZF_RING_1"/>
    <property type="match status" value="1"/>
</dbReference>
<comment type="caution">
    <text evidence="8">The sequence shown here is derived from an EMBL/GenBank/DDBJ whole genome shotgun (WGS) entry which is preliminary data.</text>
</comment>
<evidence type="ECO:0000256" key="3">
    <source>
        <dbReference type="ARBA" id="ARBA00022771"/>
    </source>
</evidence>
<accession>A0A1W0A8F3</accession>
<protein>
    <recommendedName>
        <fullName evidence="7">RING-type domain-containing protein</fullName>
    </recommendedName>
</protein>
<dbReference type="Gene3D" id="3.30.40.10">
    <property type="entry name" value="Zinc/RING finger domain, C3HC4 (zinc finger)"/>
    <property type="match status" value="1"/>
</dbReference>
<dbReference type="SUPFAM" id="SSF57850">
    <property type="entry name" value="RING/U-box"/>
    <property type="match status" value="1"/>
</dbReference>
<dbReference type="Pfam" id="PF11789">
    <property type="entry name" value="zf-Nse"/>
    <property type="match status" value="1"/>
</dbReference>
<evidence type="ECO:0000256" key="6">
    <source>
        <dbReference type="PROSITE-ProRule" id="PRU00175"/>
    </source>
</evidence>
<keyword evidence="2" id="KW-0479">Metal-binding</keyword>
<reference evidence="8 9" key="1">
    <citation type="journal article" date="2014" name="Genome Biol. Evol.">
        <title>The secreted proteins of Achlya hypogyna and Thraustotheca clavata identify the ancestral oomycete secretome and reveal gene acquisitions by horizontal gene transfer.</title>
        <authorList>
            <person name="Misner I."/>
            <person name="Blouin N."/>
            <person name="Leonard G."/>
            <person name="Richards T.A."/>
            <person name="Lane C.E."/>
        </authorList>
    </citation>
    <scope>NUCLEOTIDE SEQUENCE [LARGE SCALE GENOMIC DNA]</scope>
    <source>
        <strain evidence="8 9">ATCC 34112</strain>
    </source>
</reference>